<dbReference type="GO" id="GO:0005737">
    <property type="term" value="C:cytoplasm"/>
    <property type="evidence" value="ECO:0007669"/>
    <property type="project" value="TreeGrafter"/>
</dbReference>
<dbReference type="EMBL" id="DWVP01000023">
    <property type="protein sequence ID" value="HJC85907.1"/>
    <property type="molecule type" value="Genomic_DNA"/>
</dbReference>
<dbReference type="Gene3D" id="3.30.9.10">
    <property type="entry name" value="D-Amino Acid Oxidase, subunit A, domain 2"/>
    <property type="match status" value="1"/>
</dbReference>
<accession>A0A9D2QI00</accession>
<evidence type="ECO:0000256" key="2">
    <source>
        <dbReference type="SAM" id="MobiDB-lite"/>
    </source>
</evidence>
<feature type="domain" description="FAD dependent oxidoreductase" evidence="3">
    <location>
        <begin position="9"/>
        <end position="358"/>
    </location>
</feature>
<keyword evidence="1" id="KW-0560">Oxidoreductase</keyword>
<proteinExistence type="predicted"/>
<name>A0A9D2QI00_9CORY</name>
<dbReference type="PANTHER" id="PTHR13847:SF289">
    <property type="entry name" value="GLYCINE OXIDASE"/>
    <property type="match status" value="1"/>
</dbReference>
<dbReference type="Gene3D" id="3.50.50.60">
    <property type="entry name" value="FAD/NAD(P)-binding domain"/>
    <property type="match status" value="1"/>
</dbReference>
<dbReference type="GO" id="GO:0016491">
    <property type="term" value="F:oxidoreductase activity"/>
    <property type="evidence" value="ECO:0007669"/>
    <property type="project" value="UniProtKB-KW"/>
</dbReference>
<dbReference type="AlphaFoldDB" id="A0A9D2QI00"/>
<evidence type="ECO:0000313" key="4">
    <source>
        <dbReference type="EMBL" id="HJC85907.1"/>
    </source>
</evidence>
<evidence type="ECO:0000313" key="5">
    <source>
        <dbReference type="Proteomes" id="UP000823858"/>
    </source>
</evidence>
<evidence type="ECO:0000256" key="1">
    <source>
        <dbReference type="ARBA" id="ARBA00023002"/>
    </source>
</evidence>
<reference evidence="4" key="1">
    <citation type="journal article" date="2021" name="PeerJ">
        <title>Extensive microbial diversity within the chicken gut microbiome revealed by metagenomics and culture.</title>
        <authorList>
            <person name="Gilroy R."/>
            <person name="Ravi A."/>
            <person name="Getino M."/>
            <person name="Pursley I."/>
            <person name="Horton D.L."/>
            <person name="Alikhan N.F."/>
            <person name="Baker D."/>
            <person name="Gharbi K."/>
            <person name="Hall N."/>
            <person name="Watson M."/>
            <person name="Adriaenssens E.M."/>
            <person name="Foster-Nyarko E."/>
            <person name="Jarju S."/>
            <person name="Secka A."/>
            <person name="Antonio M."/>
            <person name="Oren A."/>
            <person name="Chaudhuri R.R."/>
            <person name="La Ragione R."/>
            <person name="Hildebrand F."/>
            <person name="Pallen M.J."/>
        </authorList>
    </citation>
    <scope>NUCLEOTIDE SEQUENCE</scope>
    <source>
        <strain evidence="4">ChiHjej13B12-4958</strain>
    </source>
</reference>
<dbReference type="PANTHER" id="PTHR13847">
    <property type="entry name" value="SARCOSINE DEHYDROGENASE-RELATED"/>
    <property type="match status" value="1"/>
</dbReference>
<comment type="caution">
    <text evidence="4">The sequence shown here is derived from an EMBL/GenBank/DDBJ whole genome shotgun (WGS) entry which is preliminary data.</text>
</comment>
<dbReference type="InterPro" id="IPR036188">
    <property type="entry name" value="FAD/NAD-bd_sf"/>
</dbReference>
<protein>
    <submittedName>
        <fullName evidence="4">FAD-binding oxidoreductase</fullName>
    </submittedName>
</protein>
<evidence type="ECO:0000259" key="3">
    <source>
        <dbReference type="Pfam" id="PF01266"/>
    </source>
</evidence>
<gene>
    <name evidence="4" type="ORF">H9751_10280</name>
</gene>
<feature type="region of interest" description="Disordered" evidence="2">
    <location>
        <begin position="386"/>
        <end position="405"/>
    </location>
</feature>
<dbReference type="SUPFAM" id="SSF51905">
    <property type="entry name" value="FAD/NAD(P)-binding domain"/>
    <property type="match status" value="1"/>
</dbReference>
<reference evidence="4" key="2">
    <citation type="submission" date="2021-04" db="EMBL/GenBank/DDBJ databases">
        <authorList>
            <person name="Gilroy R."/>
        </authorList>
    </citation>
    <scope>NUCLEOTIDE SEQUENCE</scope>
    <source>
        <strain evidence="4">ChiHjej13B12-4958</strain>
    </source>
</reference>
<dbReference type="Pfam" id="PF01266">
    <property type="entry name" value="DAO"/>
    <property type="match status" value="1"/>
</dbReference>
<dbReference type="Proteomes" id="UP000823858">
    <property type="component" value="Unassembled WGS sequence"/>
</dbReference>
<dbReference type="InterPro" id="IPR006076">
    <property type="entry name" value="FAD-dep_OxRdtase"/>
</dbReference>
<sequence length="405" mass="42502">MENTQTSSVLVIGAGVLGLAAARELAVRGNQVTLVDAAGPDQPLAGASHRSFAWINANNKPPAAYHRLNARGIAEHHRLQQELDGTWFHESGCVLVASADVADARVDWLRSQDYPVSPVPRTDLAGVEPAVDWSTLPGSALHLPSEGHLDADLFAAGLAADLADRGVEVTKGLVTKVSTGTSGSAGARVLLDNGTELTADTVVIAAGAASRDLGLPVAAVDVPTPRVHSLIGLTAATEVPLGHVVISERINLRPRHDGRLWVQLPGVEHRVVEAAEPGEPVDPSLQDALLDDVRRIMESELREVLGSDIAVEQVFLSARSLPEDGFPLVGFTDSSRRIYSLVTHSGMTLAALLGRLAAVEITAERAGTGGQDGELADASGLLASFRPDREQAATPAPFTPFVGRQ</sequence>
<organism evidence="4 5">
    <name type="scientific">Candidatus Corynebacterium faecigallinarum</name>
    <dbReference type="NCBI Taxonomy" id="2838528"/>
    <lineage>
        <taxon>Bacteria</taxon>
        <taxon>Bacillati</taxon>
        <taxon>Actinomycetota</taxon>
        <taxon>Actinomycetes</taxon>
        <taxon>Mycobacteriales</taxon>
        <taxon>Corynebacteriaceae</taxon>
        <taxon>Corynebacterium</taxon>
    </lineage>
</organism>